<name>A0AA41W802_9GAMM</name>
<dbReference type="AlphaFoldDB" id="A0AA41W802"/>
<sequence length="88" mass="10376">MKSVFYVAENLKNAINFIKVNTDWKQVTNVSFRNGDENIIVISDFMRIRGRKVDGVYIDHSFTKIKDTIYMDFTKRFRVLGIKPIIIE</sequence>
<accession>A0AA41W802</accession>
<gene>
    <name evidence="1" type="ORF">NAF29_10060</name>
</gene>
<dbReference type="EMBL" id="JAMQGP010000003">
    <property type="protein sequence ID" value="MCM2680009.1"/>
    <property type="molecule type" value="Genomic_DNA"/>
</dbReference>
<dbReference type="Proteomes" id="UP001165393">
    <property type="component" value="Unassembled WGS sequence"/>
</dbReference>
<evidence type="ECO:0000313" key="1">
    <source>
        <dbReference type="EMBL" id="MCM2680009.1"/>
    </source>
</evidence>
<proteinExistence type="predicted"/>
<reference evidence="1 2" key="1">
    <citation type="journal article" date="2013" name="Antonie Van Leeuwenhoek">
        <title>Echinimonas agarilytica gen. nov., sp. nov., a new gammaproteobacterium isolated from the sea urchin Strongylocentrotus intermedius.</title>
        <authorList>
            <person name="Nedashkovskaya O.I."/>
            <person name="Stenkova A.M."/>
            <person name="Zhukova N.V."/>
            <person name="Van Trappen S."/>
            <person name="Lee J.S."/>
            <person name="Kim S.B."/>
        </authorList>
    </citation>
    <scope>NUCLEOTIDE SEQUENCE [LARGE SCALE GENOMIC DNA]</scope>
    <source>
        <strain evidence="1 2">KMM 6351</strain>
    </source>
</reference>
<keyword evidence="2" id="KW-1185">Reference proteome</keyword>
<organism evidence="1 2">
    <name type="scientific">Echinimonas agarilytica</name>
    <dbReference type="NCBI Taxonomy" id="1215918"/>
    <lineage>
        <taxon>Bacteria</taxon>
        <taxon>Pseudomonadati</taxon>
        <taxon>Pseudomonadota</taxon>
        <taxon>Gammaproteobacteria</taxon>
        <taxon>Alteromonadales</taxon>
        <taxon>Echinimonadaceae</taxon>
        <taxon>Echinimonas</taxon>
    </lineage>
</organism>
<evidence type="ECO:0000313" key="2">
    <source>
        <dbReference type="Proteomes" id="UP001165393"/>
    </source>
</evidence>
<protein>
    <submittedName>
        <fullName evidence="1">Uncharacterized protein</fullName>
    </submittedName>
</protein>
<dbReference type="RefSeq" id="WP_251261417.1">
    <property type="nucleotide sequence ID" value="NZ_JAMQGP010000003.1"/>
</dbReference>
<comment type="caution">
    <text evidence="1">The sequence shown here is derived from an EMBL/GenBank/DDBJ whole genome shotgun (WGS) entry which is preliminary data.</text>
</comment>